<feature type="compositionally biased region" description="Low complexity" evidence="1">
    <location>
        <begin position="256"/>
        <end position="266"/>
    </location>
</feature>
<proteinExistence type="predicted"/>
<protein>
    <submittedName>
        <fullName evidence="3">Uncharacterized protein</fullName>
    </submittedName>
</protein>
<evidence type="ECO:0000313" key="4">
    <source>
        <dbReference type="Proteomes" id="UP000019804"/>
    </source>
</evidence>
<reference evidence="4" key="1">
    <citation type="journal article" date="2014" name="Nat. Commun.">
        <title>Genomic adaptations of the halophilic Dead Sea filamentous fungus Eurotium rubrum.</title>
        <authorList>
            <person name="Kis-Papo T."/>
            <person name="Weig A.R."/>
            <person name="Riley R."/>
            <person name="Persoh D."/>
            <person name="Salamov A."/>
            <person name="Sun H."/>
            <person name="Lipzen A."/>
            <person name="Wasser S.P."/>
            <person name="Rambold G."/>
            <person name="Grigoriev I.V."/>
            <person name="Nevo E."/>
        </authorList>
    </citation>
    <scope>NUCLEOTIDE SEQUENCE [LARGE SCALE GENOMIC DNA]</scope>
    <source>
        <strain evidence="4">CBS 135680</strain>
    </source>
</reference>
<dbReference type="Proteomes" id="UP000019804">
    <property type="component" value="Unassembled WGS sequence"/>
</dbReference>
<keyword evidence="2" id="KW-0812">Transmembrane</keyword>
<dbReference type="RefSeq" id="XP_040634125.1">
    <property type="nucleotide sequence ID" value="XM_040780489.1"/>
</dbReference>
<sequence length="301" mass="33821">MTHSRTSLNLEYPSTRNILYSEQDVMITVIYLDEAWSETGLYVFERRICGSPKLGSVVYESLHVPYYNMSSQPSAPHNDQAPREGTNTGTLPVADIFPEKQFCLAGIIVGYCVAVVATIELYMSYMVDLDQRPEKKNVSNSALMLSKIWRSSRHIYRRCGTIFIGWRIQLPFFTSYHSRESKVDLSLFCEFPAFSRAHSGALLGRTLSHGLWHPQTGGELSSLNVPSSVTRVEQAVPHQNHLQHRNQFSPTCTPVPAQSSAPQSSSNDTTIDDHFVDVLNLSSAQFFGQELFSLEGLSHIR</sequence>
<evidence type="ECO:0000313" key="3">
    <source>
        <dbReference type="EMBL" id="EYE90435.1"/>
    </source>
</evidence>
<feature type="region of interest" description="Disordered" evidence="1">
    <location>
        <begin position="245"/>
        <end position="269"/>
    </location>
</feature>
<evidence type="ECO:0000256" key="1">
    <source>
        <dbReference type="SAM" id="MobiDB-lite"/>
    </source>
</evidence>
<keyword evidence="4" id="KW-1185">Reference proteome</keyword>
<gene>
    <name evidence="3" type="ORF">EURHEDRAFT_406876</name>
</gene>
<dbReference type="AlphaFoldDB" id="A0A017S2N6"/>
<feature type="transmembrane region" description="Helical" evidence="2">
    <location>
        <begin position="102"/>
        <end position="125"/>
    </location>
</feature>
<keyword evidence="2" id="KW-1133">Transmembrane helix</keyword>
<keyword evidence="2" id="KW-0472">Membrane</keyword>
<accession>A0A017S2N6</accession>
<evidence type="ECO:0000256" key="2">
    <source>
        <dbReference type="SAM" id="Phobius"/>
    </source>
</evidence>
<dbReference type="EMBL" id="KK088459">
    <property type="protein sequence ID" value="EYE90435.1"/>
    <property type="molecule type" value="Genomic_DNA"/>
</dbReference>
<organism evidence="3 4">
    <name type="scientific">Aspergillus ruber (strain CBS 135680)</name>
    <dbReference type="NCBI Taxonomy" id="1388766"/>
    <lineage>
        <taxon>Eukaryota</taxon>
        <taxon>Fungi</taxon>
        <taxon>Dikarya</taxon>
        <taxon>Ascomycota</taxon>
        <taxon>Pezizomycotina</taxon>
        <taxon>Eurotiomycetes</taxon>
        <taxon>Eurotiomycetidae</taxon>
        <taxon>Eurotiales</taxon>
        <taxon>Aspergillaceae</taxon>
        <taxon>Aspergillus</taxon>
        <taxon>Aspergillus subgen. Aspergillus</taxon>
    </lineage>
</organism>
<dbReference type="GeneID" id="63695613"/>
<name>A0A017S2N6_ASPRC</name>
<dbReference type="HOGENOM" id="CLU_924323_0_0_1"/>